<sequence>MNNLFANLPKQLDAEQFDALLATPDLKIERILSHGQVTPEGQWYDQAQHEWVLLLQGAARLQYEDGSEVSLNPGDWLNIPAHVRHRVSWTAEDQTSVWLAIFYS</sequence>
<proteinExistence type="predicted"/>
<dbReference type="EMBL" id="UGYO01000001">
    <property type="protein sequence ID" value="SUI77373.1"/>
    <property type="molecule type" value="Genomic_DNA"/>
</dbReference>
<reference evidence="1 2" key="1">
    <citation type="submission" date="2018-06" db="EMBL/GenBank/DDBJ databases">
        <authorList>
            <consortium name="Pathogen Informatics"/>
            <person name="Doyle S."/>
        </authorList>
    </citation>
    <scope>NUCLEOTIDE SEQUENCE [LARGE SCALE GENOMIC DNA]</scope>
    <source>
        <strain evidence="1 2">NCTC10738</strain>
    </source>
</reference>
<accession>A0A380ABB2</accession>
<dbReference type="GeneID" id="93810517"/>
<keyword evidence="2" id="KW-1185">Reference proteome</keyword>
<organism evidence="1 2">
    <name type="scientific">Shewanella algae</name>
    <dbReference type="NCBI Taxonomy" id="38313"/>
    <lineage>
        <taxon>Bacteria</taxon>
        <taxon>Pseudomonadati</taxon>
        <taxon>Pseudomonadota</taxon>
        <taxon>Gammaproteobacteria</taxon>
        <taxon>Alteromonadales</taxon>
        <taxon>Shewanellaceae</taxon>
        <taxon>Shewanella</taxon>
    </lineage>
</organism>
<accession>A0A2T3H0N5</accession>
<evidence type="ECO:0000313" key="2">
    <source>
        <dbReference type="Proteomes" id="UP000254069"/>
    </source>
</evidence>
<dbReference type="AlphaFoldDB" id="A0A2T3H0N5"/>
<dbReference type="Pfam" id="PF07883">
    <property type="entry name" value="Cupin_2"/>
    <property type="match status" value="1"/>
</dbReference>
<name>A0A2T3H0N5_9GAMM</name>
<dbReference type="RefSeq" id="WP_025008998.1">
    <property type="nucleotide sequence ID" value="NZ_AP024609.1"/>
</dbReference>
<evidence type="ECO:0000313" key="1">
    <source>
        <dbReference type="EMBL" id="SUI77373.1"/>
    </source>
</evidence>
<dbReference type="SUPFAM" id="SSF51182">
    <property type="entry name" value="RmlC-like cupins"/>
    <property type="match status" value="1"/>
</dbReference>
<dbReference type="Gene3D" id="2.60.120.10">
    <property type="entry name" value="Jelly Rolls"/>
    <property type="match status" value="1"/>
</dbReference>
<dbReference type="KEGG" id="salg:BS332_02785"/>
<dbReference type="Proteomes" id="UP000254069">
    <property type="component" value="Unassembled WGS sequence"/>
</dbReference>
<protein>
    <submittedName>
        <fullName evidence="1">Nif11 domain/cupin domain protein</fullName>
    </submittedName>
</protein>
<gene>
    <name evidence="1" type="ORF">NCTC10738_02596</name>
</gene>
<dbReference type="CDD" id="cd06981">
    <property type="entry name" value="cupin_reut_a1446"/>
    <property type="match status" value="1"/>
</dbReference>
<dbReference type="InterPro" id="IPR014710">
    <property type="entry name" value="RmlC-like_jellyroll"/>
</dbReference>
<dbReference type="InterPro" id="IPR011051">
    <property type="entry name" value="RmlC_Cupin_sf"/>
</dbReference>
<dbReference type="InterPro" id="IPR013096">
    <property type="entry name" value="Cupin_2"/>
</dbReference>